<name>A0ABV1YXK0_9HYPH</name>
<accession>A0ABV1YXK0</accession>
<protein>
    <submittedName>
        <fullName evidence="1">Uncharacterized protein</fullName>
    </submittedName>
</protein>
<evidence type="ECO:0000313" key="1">
    <source>
        <dbReference type="EMBL" id="MER9404430.1"/>
    </source>
</evidence>
<dbReference type="Proteomes" id="UP001433071">
    <property type="component" value="Unassembled WGS sequence"/>
</dbReference>
<dbReference type="EMBL" id="JAMYQB010000006">
    <property type="protein sequence ID" value="MER9404430.1"/>
    <property type="molecule type" value="Genomic_DNA"/>
</dbReference>
<reference evidence="1 2" key="1">
    <citation type="journal article" date="2024" name="Proc. Natl. Acad. Sci. U.S.A.">
        <title>The evolutionary genomics of adaptation to stress in wild rhizobium bacteria.</title>
        <authorList>
            <person name="Kehlet-Delgado H."/>
            <person name="Montoya A.P."/>
            <person name="Jensen K.T."/>
            <person name="Wendlandt C.E."/>
            <person name="Dexheimer C."/>
            <person name="Roberts M."/>
            <person name="Torres Martinez L."/>
            <person name="Friesen M.L."/>
            <person name="Griffitts J.S."/>
            <person name="Porter S.S."/>
        </authorList>
    </citation>
    <scope>NUCLEOTIDE SEQUENCE [LARGE SCALE GENOMIC DNA]</scope>
    <source>
        <strain evidence="1 2">M0641</strain>
    </source>
</reference>
<evidence type="ECO:0000313" key="2">
    <source>
        <dbReference type="Proteomes" id="UP001433071"/>
    </source>
</evidence>
<organism evidence="1 2">
    <name type="scientific">Mesorhizobium caraganae</name>
    <dbReference type="NCBI Taxonomy" id="483206"/>
    <lineage>
        <taxon>Bacteria</taxon>
        <taxon>Pseudomonadati</taxon>
        <taxon>Pseudomonadota</taxon>
        <taxon>Alphaproteobacteria</taxon>
        <taxon>Hyphomicrobiales</taxon>
        <taxon>Phyllobacteriaceae</taxon>
        <taxon>Mesorhizobium</taxon>
    </lineage>
</organism>
<proteinExistence type="predicted"/>
<sequence>MGFRRGKDFELFGRQFGAKGCDGVLQLGGCDRALGNIVGQPFLEGEGIAGTLVGFAAGAIRGSRTTIAGTTEAMVGTGRRQHRLQRAGVVAPGIELFAAHTDAGFKRGKPSCEPELRRRTHAMRIEALRSVPCRPVRPRILIRGTLVRVVLQRQNLRWLAGPRDKIGLLRKGWMNGDRGEQAERQKSALHDVILSHMHRMAAG</sequence>
<keyword evidence="2" id="KW-1185">Reference proteome</keyword>
<gene>
    <name evidence="1" type="ORF">NKI36_10255</name>
</gene>
<dbReference type="RefSeq" id="WP_352557502.1">
    <property type="nucleotide sequence ID" value="NZ_JAMYQB010000006.1"/>
</dbReference>
<comment type="caution">
    <text evidence="1">The sequence shown here is derived from an EMBL/GenBank/DDBJ whole genome shotgun (WGS) entry which is preliminary data.</text>
</comment>